<dbReference type="GO" id="GO:0046677">
    <property type="term" value="P:response to antibiotic"/>
    <property type="evidence" value="ECO:0007669"/>
    <property type="project" value="TreeGrafter"/>
</dbReference>
<dbReference type="InterPro" id="IPR006143">
    <property type="entry name" value="RND_pump_MFP"/>
</dbReference>
<dbReference type="KEGG" id="gfu:KM031_08780"/>
<feature type="domain" description="Multidrug resistance protein MdtA-like barrel-sandwich hybrid" evidence="7">
    <location>
        <begin position="60"/>
        <end position="202"/>
    </location>
</feature>
<evidence type="ECO:0000313" key="11">
    <source>
        <dbReference type="Proteomes" id="UP000679352"/>
    </source>
</evidence>
<organism evidence="10 11">
    <name type="scientific">Gemmobacter fulvus</name>
    <dbReference type="NCBI Taxonomy" id="2840474"/>
    <lineage>
        <taxon>Bacteria</taxon>
        <taxon>Pseudomonadati</taxon>
        <taxon>Pseudomonadota</taxon>
        <taxon>Alphaproteobacteria</taxon>
        <taxon>Rhodobacterales</taxon>
        <taxon>Paracoccaceae</taxon>
        <taxon>Gemmobacter</taxon>
    </lineage>
</organism>
<dbReference type="GO" id="GO:0005886">
    <property type="term" value="C:plasma membrane"/>
    <property type="evidence" value="ECO:0007669"/>
    <property type="project" value="TreeGrafter"/>
</dbReference>
<dbReference type="SUPFAM" id="SSF111369">
    <property type="entry name" value="HlyD-like secretion proteins"/>
    <property type="match status" value="1"/>
</dbReference>
<feature type="compositionally biased region" description="Low complexity" evidence="4">
    <location>
        <begin position="378"/>
        <end position="394"/>
    </location>
</feature>
<feature type="domain" description="Multidrug resistance protein MdtA-like beta-barrel" evidence="8">
    <location>
        <begin position="206"/>
        <end position="295"/>
    </location>
</feature>
<feature type="region of interest" description="Disordered" evidence="4">
    <location>
        <begin position="374"/>
        <end position="394"/>
    </location>
</feature>
<dbReference type="Proteomes" id="UP000679352">
    <property type="component" value="Chromosome"/>
</dbReference>
<reference evidence="10" key="1">
    <citation type="submission" date="2021-06" db="EMBL/GenBank/DDBJ databases">
        <title>Direct submission.</title>
        <authorList>
            <person name="Lee C.-S."/>
            <person name="Jin L."/>
        </authorList>
    </citation>
    <scope>NUCLEOTIDE SEQUENCE</scope>
    <source>
        <strain evidence="10">Con5</strain>
    </source>
</reference>
<keyword evidence="11" id="KW-1185">Reference proteome</keyword>
<feature type="signal peptide" evidence="5">
    <location>
        <begin position="1"/>
        <end position="24"/>
    </location>
</feature>
<protein>
    <submittedName>
        <fullName evidence="10">Efflux RND transporter periplasmic adaptor subunit</fullName>
    </submittedName>
</protein>
<dbReference type="GO" id="GO:0022857">
    <property type="term" value="F:transmembrane transporter activity"/>
    <property type="evidence" value="ECO:0007669"/>
    <property type="project" value="InterPro"/>
</dbReference>
<dbReference type="NCBIfam" id="TIGR01730">
    <property type="entry name" value="RND_mfp"/>
    <property type="match status" value="1"/>
</dbReference>
<dbReference type="Pfam" id="PF25967">
    <property type="entry name" value="RND-MFP_C"/>
    <property type="match status" value="1"/>
</dbReference>
<dbReference type="Gene3D" id="2.40.420.20">
    <property type="match status" value="1"/>
</dbReference>
<proteinExistence type="inferred from homology"/>
<dbReference type="PANTHER" id="PTHR30158:SF3">
    <property type="entry name" value="MULTIDRUG EFFLUX PUMP SUBUNIT ACRA-RELATED"/>
    <property type="match status" value="1"/>
</dbReference>
<feature type="domain" description="Multidrug resistance protein MdtA-like C-terminal permuted SH3" evidence="9">
    <location>
        <begin position="300"/>
        <end position="362"/>
    </location>
</feature>
<dbReference type="Gene3D" id="1.10.287.470">
    <property type="entry name" value="Helix hairpin bin"/>
    <property type="match status" value="1"/>
</dbReference>
<evidence type="ECO:0000259" key="6">
    <source>
        <dbReference type="Pfam" id="PF25876"/>
    </source>
</evidence>
<dbReference type="Gene3D" id="2.40.30.170">
    <property type="match status" value="1"/>
</dbReference>
<dbReference type="Pfam" id="PF25944">
    <property type="entry name" value="Beta-barrel_RND"/>
    <property type="match status" value="1"/>
</dbReference>
<evidence type="ECO:0000259" key="8">
    <source>
        <dbReference type="Pfam" id="PF25944"/>
    </source>
</evidence>
<dbReference type="Pfam" id="PF25876">
    <property type="entry name" value="HH_MFP_RND"/>
    <property type="match status" value="1"/>
</dbReference>
<dbReference type="RefSeq" id="WP_215506232.1">
    <property type="nucleotide sequence ID" value="NZ_CP076361.1"/>
</dbReference>
<keyword evidence="5" id="KW-0732">Signal</keyword>
<accession>A0A975P364</accession>
<keyword evidence="3" id="KW-0175">Coiled coil</keyword>
<dbReference type="AlphaFoldDB" id="A0A975P364"/>
<gene>
    <name evidence="10" type="ORF">KM031_08780</name>
</gene>
<evidence type="ECO:0000259" key="7">
    <source>
        <dbReference type="Pfam" id="PF25917"/>
    </source>
</evidence>
<name>A0A975P364_9RHOB</name>
<dbReference type="InterPro" id="IPR058627">
    <property type="entry name" value="MdtA-like_C"/>
</dbReference>
<dbReference type="InterPro" id="IPR058626">
    <property type="entry name" value="MdtA-like_b-barrel"/>
</dbReference>
<dbReference type="FunFam" id="2.40.420.20:FF:000001">
    <property type="entry name" value="Efflux RND transporter periplasmic adaptor subunit"/>
    <property type="match status" value="1"/>
</dbReference>
<evidence type="ECO:0000256" key="2">
    <source>
        <dbReference type="ARBA" id="ARBA00009477"/>
    </source>
</evidence>
<dbReference type="Gene3D" id="2.40.50.100">
    <property type="match status" value="1"/>
</dbReference>
<comment type="subcellular location">
    <subcellularLocation>
        <location evidence="1">Cell envelope</location>
    </subcellularLocation>
</comment>
<evidence type="ECO:0000256" key="1">
    <source>
        <dbReference type="ARBA" id="ARBA00004196"/>
    </source>
</evidence>
<feature type="coiled-coil region" evidence="3">
    <location>
        <begin position="100"/>
        <end position="158"/>
    </location>
</feature>
<dbReference type="PANTHER" id="PTHR30158">
    <property type="entry name" value="ACRA/E-RELATED COMPONENT OF DRUG EFFLUX TRANSPORTER"/>
    <property type="match status" value="1"/>
</dbReference>
<dbReference type="InterPro" id="IPR058625">
    <property type="entry name" value="MdtA-like_BSH"/>
</dbReference>
<dbReference type="InterPro" id="IPR058624">
    <property type="entry name" value="MdtA-like_HH"/>
</dbReference>
<dbReference type="EMBL" id="CP076361">
    <property type="protein sequence ID" value="QWK88989.1"/>
    <property type="molecule type" value="Genomic_DNA"/>
</dbReference>
<evidence type="ECO:0000256" key="3">
    <source>
        <dbReference type="SAM" id="Coils"/>
    </source>
</evidence>
<feature type="domain" description="Multidrug resistance protein MdtA-like alpha-helical hairpin" evidence="6">
    <location>
        <begin position="101"/>
        <end position="169"/>
    </location>
</feature>
<evidence type="ECO:0000313" key="10">
    <source>
        <dbReference type="EMBL" id="QWK88989.1"/>
    </source>
</evidence>
<sequence>MIRFPSLLAPVAALTLALSAPVLAQQGGQMPPTPVSVLTLTPEELPIINELPGRISATRMSEVRPRVSGILVERVFEQGSRVQEGDVLYRIDAAPFRVRVASAEASLSRAKATLSNAQVELQRQKKLRERNVSSGVELDNAETLVAQAEADVAIADAALAEAALNLDYTEVRAPITGVIGRALVTEGALVSATGEQHLALIQQLDPVYADFTQSSSELFQLKRAMAAGELVATAPGAATVQLFFDDGSPYQHKGTLLFSEAAVDATTGQVTLRGEFPNPEGDLLPGLYVRVRIEQAVRKNALAVPQKAVMRDAQGNAQVYVLKDETLVDLRRVRLGATLGDRWLVESGLEAGETIVVEGAQKLYPGATVAPEVVTTEPAPASTDPAAAPAAANE</sequence>
<feature type="chain" id="PRO_5037698900" evidence="5">
    <location>
        <begin position="25"/>
        <end position="394"/>
    </location>
</feature>
<comment type="similarity">
    <text evidence="2">Belongs to the membrane fusion protein (MFP) (TC 8.A.1) family.</text>
</comment>
<evidence type="ECO:0000256" key="4">
    <source>
        <dbReference type="SAM" id="MobiDB-lite"/>
    </source>
</evidence>
<dbReference type="Pfam" id="PF25917">
    <property type="entry name" value="BSH_RND"/>
    <property type="match status" value="1"/>
</dbReference>
<evidence type="ECO:0000259" key="9">
    <source>
        <dbReference type="Pfam" id="PF25967"/>
    </source>
</evidence>
<dbReference type="GO" id="GO:0030313">
    <property type="term" value="C:cell envelope"/>
    <property type="evidence" value="ECO:0007669"/>
    <property type="project" value="UniProtKB-SubCell"/>
</dbReference>
<evidence type="ECO:0000256" key="5">
    <source>
        <dbReference type="SAM" id="SignalP"/>
    </source>
</evidence>